<name>A0A8X6MU49_NEPPI</name>
<proteinExistence type="predicted"/>
<comment type="caution">
    <text evidence="2">The sequence shown here is derived from an EMBL/GenBank/DDBJ whole genome shotgun (WGS) entry which is preliminary data.</text>
</comment>
<evidence type="ECO:0000313" key="3">
    <source>
        <dbReference type="Proteomes" id="UP000887013"/>
    </source>
</evidence>
<keyword evidence="1" id="KW-0812">Transmembrane</keyword>
<keyword evidence="1" id="KW-0472">Membrane</keyword>
<feature type="transmembrane region" description="Helical" evidence="1">
    <location>
        <begin position="74"/>
        <end position="94"/>
    </location>
</feature>
<protein>
    <submittedName>
        <fullName evidence="2">Uncharacterized protein</fullName>
    </submittedName>
</protein>
<gene>
    <name evidence="2" type="ORF">NPIL_452901</name>
</gene>
<sequence length="150" mass="16991">MLRSGFRSRNLCEEIKPQQVIDKQPLSKRNFDCVTINISPDKGWVTNQRSQKAGSYLELFSTIFYKDRKSDCKFLLEIGILVALILIIVIFVLSQKDMLPTWLPNINYLLGFAIALIFLSLLVALSKTACLSRRISSSGKNNPIPLEDDP</sequence>
<keyword evidence="3" id="KW-1185">Reference proteome</keyword>
<dbReference type="AlphaFoldDB" id="A0A8X6MU49"/>
<organism evidence="2 3">
    <name type="scientific">Nephila pilipes</name>
    <name type="common">Giant wood spider</name>
    <name type="synonym">Nephila maculata</name>
    <dbReference type="NCBI Taxonomy" id="299642"/>
    <lineage>
        <taxon>Eukaryota</taxon>
        <taxon>Metazoa</taxon>
        <taxon>Ecdysozoa</taxon>
        <taxon>Arthropoda</taxon>
        <taxon>Chelicerata</taxon>
        <taxon>Arachnida</taxon>
        <taxon>Araneae</taxon>
        <taxon>Araneomorphae</taxon>
        <taxon>Entelegynae</taxon>
        <taxon>Araneoidea</taxon>
        <taxon>Nephilidae</taxon>
        <taxon>Nephila</taxon>
    </lineage>
</organism>
<dbReference type="Proteomes" id="UP000887013">
    <property type="component" value="Unassembled WGS sequence"/>
</dbReference>
<evidence type="ECO:0000256" key="1">
    <source>
        <dbReference type="SAM" id="Phobius"/>
    </source>
</evidence>
<keyword evidence="1" id="KW-1133">Transmembrane helix</keyword>
<dbReference type="EMBL" id="BMAW01051040">
    <property type="protein sequence ID" value="GFS78275.1"/>
    <property type="molecule type" value="Genomic_DNA"/>
</dbReference>
<reference evidence="2" key="1">
    <citation type="submission" date="2020-08" db="EMBL/GenBank/DDBJ databases">
        <title>Multicomponent nature underlies the extraordinary mechanical properties of spider dragline silk.</title>
        <authorList>
            <person name="Kono N."/>
            <person name="Nakamura H."/>
            <person name="Mori M."/>
            <person name="Yoshida Y."/>
            <person name="Ohtoshi R."/>
            <person name="Malay A.D."/>
            <person name="Moran D.A.P."/>
            <person name="Tomita M."/>
            <person name="Numata K."/>
            <person name="Arakawa K."/>
        </authorList>
    </citation>
    <scope>NUCLEOTIDE SEQUENCE</scope>
</reference>
<evidence type="ECO:0000313" key="2">
    <source>
        <dbReference type="EMBL" id="GFS78275.1"/>
    </source>
</evidence>
<accession>A0A8X6MU49</accession>
<feature type="transmembrane region" description="Helical" evidence="1">
    <location>
        <begin position="106"/>
        <end position="125"/>
    </location>
</feature>